<proteinExistence type="predicted"/>
<keyword evidence="3" id="KW-1185">Reference proteome</keyword>
<dbReference type="InterPro" id="IPR001707">
    <property type="entry name" value="Cmp_AcTrfase"/>
</dbReference>
<evidence type="ECO:0000256" key="1">
    <source>
        <dbReference type="PIRSR" id="PIRSR000440-1"/>
    </source>
</evidence>
<dbReference type="AlphaFoldDB" id="A0A8J6J0X2"/>
<evidence type="ECO:0000313" key="3">
    <source>
        <dbReference type="Proteomes" id="UP000628736"/>
    </source>
</evidence>
<name>A0A8J6J0X2_9FIRM</name>
<dbReference type="Proteomes" id="UP000628736">
    <property type="component" value="Unassembled WGS sequence"/>
</dbReference>
<organism evidence="2 3">
    <name type="scientific">Flintibacter hominis</name>
    <dbReference type="NCBI Taxonomy" id="2763048"/>
    <lineage>
        <taxon>Bacteria</taxon>
        <taxon>Bacillati</taxon>
        <taxon>Bacillota</taxon>
        <taxon>Clostridia</taxon>
        <taxon>Eubacteriales</taxon>
        <taxon>Flintibacter</taxon>
    </lineage>
</organism>
<dbReference type="SMART" id="SM01059">
    <property type="entry name" value="CAT"/>
    <property type="match status" value="1"/>
</dbReference>
<evidence type="ECO:0008006" key="4">
    <source>
        <dbReference type="Google" id="ProtNLM"/>
    </source>
</evidence>
<dbReference type="InterPro" id="IPR023213">
    <property type="entry name" value="CAT-like_dom_sf"/>
</dbReference>
<dbReference type="SUPFAM" id="SSF52777">
    <property type="entry name" value="CoA-dependent acyltransferases"/>
    <property type="match status" value="1"/>
</dbReference>
<gene>
    <name evidence="2" type="ORF">H8S11_04160</name>
</gene>
<dbReference type="GO" id="GO:0008811">
    <property type="term" value="F:chloramphenicol O-acetyltransferase activity"/>
    <property type="evidence" value="ECO:0007669"/>
    <property type="project" value="InterPro"/>
</dbReference>
<dbReference type="EMBL" id="JACOPO010000002">
    <property type="protein sequence ID" value="MBC5722009.1"/>
    <property type="molecule type" value="Genomic_DNA"/>
</dbReference>
<protein>
    <recommendedName>
        <fullName evidence="4">Chloramphenicol acetyltransferase</fullName>
    </recommendedName>
</protein>
<dbReference type="RefSeq" id="WP_186852287.1">
    <property type="nucleotide sequence ID" value="NZ_JACOPO010000002.1"/>
</dbReference>
<accession>A0A8J6J0X2</accession>
<dbReference type="PANTHER" id="PTHR38474">
    <property type="entry name" value="SLR0299 PROTEIN"/>
    <property type="match status" value="1"/>
</dbReference>
<dbReference type="Gene3D" id="3.30.559.10">
    <property type="entry name" value="Chloramphenicol acetyltransferase-like domain"/>
    <property type="match status" value="1"/>
</dbReference>
<dbReference type="Pfam" id="PF00302">
    <property type="entry name" value="CAT"/>
    <property type="match status" value="1"/>
</dbReference>
<sequence>MFSPIDLERWDRRAIFEEFLGLDCSFALTRELTITRFHSYVKARGLRFYPSLVWAVVTAVNQHKEFRMGLDPQGRPGFYDLVHAEYTVLDRRSHNMASLNTEYDRDFSAFYRAMSAALDRFEADGTLTASREDSVLLSCVPWFSYTGLSFQMKSSLNFLRPMFVWGRFQERQGNIILPFTFQVHHGAADGYHCHLFFQSLEQILAEPDHFLAWSGMM</sequence>
<reference evidence="2" key="1">
    <citation type="submission" date="2020-08" db="EMBL/GenBank/DDBJ databases">
        <title>Genome public.</title>
        <authorList>
            <person name="Liu C."/>
            <person name="Sun Q."/>
        </authorList>
    </citation>
    <scope>NUCLEOTIDE SEQUENCE</scope>
    <source>
        <strain evidence="2">NSJ-23</strain>
    </source>
</reference>
<comment type="caution">
    <text evidence="2">The sequence shown here is derived from an EMBL/GenBank/DDBJ whole genome shotgun (WGS) entry which is preliminary data.</text>
</comment>
<dbReference type="PANTHER" id="PTHR38474:SF2">
    <property type="entry name" value="CHLORAMPHENICOL ACETYLTRANSFERASE"/>
    <property type="match status" value="1"/>
</dbReference>
<feature type="active site" description="Proton acceptor" evidence="1">
    <location>
        <position position="185"/>
    </location>
</feature>
<evidence type="ECO:0000313" key="2">
    <source>
        <dbReference type="EMBL" id="MBC5722009.1"/>
    </source>
</evidence>
<dbReference type="PIRSF" id="PIRSF000440">
    <property type="entry name" value="CAT"/>
    <property type="match status" value="1"/>
</dbReference>